<keyword evidence="3" id="KW-1185">Reference proteome</keyword>
<gene>
    <name evidence="2" type="ORF">SAMN05444274_101255</name>
</gene>
<accession>A0A1M4T4H7</accession>
<organism evidence="2 3">
    <name type="scientific">Mariniphaga anaerophila</name>
    <dbReference type="NCBI Taxonomy" id="1484053"/>
    <lineage>
        <taxon>Bacteria</taxon>
        <taxon>Pseudomonadati</taxon>
        <taxon>Bacteroidota</taxon>
        <taxon>Bacteroidia</taxon>
        <taxon>Marinilabiliales</taxon>
        <taxon>Prolixibacteraceae</taxon>
        <taxon>Mariniphaga</taxon>
    </lineage>
</organism>
<keyword evidence="1" id="KW-1133">Transmembrane helix</keyword>
<evidence type="ECO:0000256" key="1">
    <source>
        <dbReference type="SAM" id="Phobius"/>
    </source>
</evidence>
<proteinExistence type="predicted"/>
<dbReference type="Proteomes" id="UP000184164">
    <property type="component" value="Unassembled WGS sequence"/>
</dbReference>
<dbReference type="EMBL" id="FQUM01000001">
    <property type="protein sequence ID" value="SHE39422.1"/>
    <property type="molecule type" value="Genomic_DNA"/>
</dbReference>
<keyword evidence="1" id="KW-0812">Transmembrane</keyword>
<evidence type="ECO:0000313" key="3">
    <source>
        <dbReference type="Proteomes" id="UP000184164"/>
    </source>
</evidence>
<name>A0A1M4T4H7_9BACT</name>
<dbReference type="STRING" id="1484053.SAMN05444274_101255"/>
<reference evidence="2 3" key="1">
    <citation type="submission" date="2016-11" db="EMBL/GenBank/DDBJ databases">
        <authorList>
            <person name="Jaros S."/>
            <person name="Januszkiewicz K."/>
            <person name="Wedrychowicz H."/>
        </authorList>
    </citation>
    <scope>NUCLEOTIDE SEQUENCE [LARGE SCALE GENOMIC DNA]</scope>
    <source>
        <strain evidence="2 3">DSM 26910</strain>
    </source>
</reference>
<keyword evidence="1" id="KW-0472">Membrane</keyword>
<dbReference type="AlphaFoldDB" id="A0A1M4T4H7"/>
<sequence>MLLEFFYKGIRVEINFFYFGYIWLICSMLLVVSLPLIGYKYERRICH</sequence>
<feature type="transmembrane region" description="Helical" evidence="1">
    <location>
        <begin position="20"/>
        <end position="39"/>
    </location>
</feature>
<evidence type="ECO:0000313" key="2">
    <source>
        <dbReference type="EMBL" id="SHE39422.1"/>
    </source>
</evidence>
<protein>
    <submittedName>
        <fullName evidence="2">Uncharacterized protein</fullName>
    </submittedName>
</protein>